<dbReference type="InterPro" id="IPR058240">
    <property type="entry name" value="rSAM_sf"/>
</dbReference>
<evidence type="ECO:0000256" key="4">
    <source>
        <dbReference type="ARBA" id="ARBA00023014"/>
    </source>
</evidence>
<keyword evidence="4" id="KW-0411">Iron-sulfur</keyword>
<dbReference type="AlphaFoldDB" id="A0A1F4ZTZ1"/>
<gene>
    <name evidence="6" type="ORF">A2397_05260</name>
</gene>
<dbReference type="PANTHER" id="PTHR11228">
    <property type="entry name" value="RADICAL SAM DOMAIN PROTEIN"/>
    <property type="match status" value="1"/>
</dbReference>
<dbReference type="CDD" id="cd01335">
    <property type="entry name" value="Radical_SAM"/>
    <property type="match status" value="1"/>
</dbReference>
<evidence type="ECO:0000259" key="5">
    <source>
        <dbReference type="PROSITE" id="PS51918"/>
    </source>
</evidence>
<dbReference type="GO" id="GO:0046872">
    <property type="term" value="F:metal ion binding"/>
    <property type="evidence" value="ECO:0007669"/>
    <property type="project" value="UniProtKB-KW"/>
</dbReference>
<accession>A0A1F4ZTZ1</accession>
<dbReference type="PANTHER" id="PTHR11228:SF7">
    <property type="entry name" value="PQQA PEPTIDE CYCLASE"/>
    <property type="match status" value="1"/>
</dbReference>
<dbReference type="InterPro" id="IPR007197">
    <property type="entry name" value="rSAM"/>
</dbReference>
<dbReference type="SFLD" id="SFLDG01067">
    <property type="entry name" value="SPASM/twitch_domain_containing"/>
    <property type="match status" value="1"/>
</dbReference>
<sequence length="354" mass="38665">MLKELASYSESIKGAIFPSNELRFVNWYLQHGCDLDCSYCKVPKQKIGIMSQGDRDSVLLKIRSLSSKQPIISLLGGELTLRPDFLVEAVTDAANVGFLVNVVSNGWGLTPDLIKKLSAAGLHYLGISVDSDENSLKQNLEKALSLHRTTREIGILPVINTVITKETDPDTFINFATRVINTGCFISPLACSPEVPGGVFSSASIDSVPTQEQLKEIVPWLAMKKLTTGLVTSNLGYLWTLYNTGVSGDNVKLWHCSPHFRSKSETNGRGSLTIDSDGHIGPCQEFPRTINLLNLPQSQLSLQLLDTAFAPVTQKCPGCLYNCYVMEEGIGGPQLLGEIPTLIQMANIKSNNHK</sequence>
<organism evidence="6 7">
    <name type="scientific">Candidatus Amesbacteria bacterium RIFOXYB1_FULL_44_23</name>
    <dbReference type="NCBI Taxonomy" id="1797263"/>
    <lineage>
        <taxon>Bacteria</taxon>
        <taxon>Candidatus Amesiibacteriota</taxon>
    </lineage>
</organism>
<dbReference type="STRING" id="1797263.A2397_05260"/>
<comment type="caution">
    <text evidence="6">The sequence shown here is derived from an EMBL/GenBank/DDBJ whole genome shotgun (WGS) entry which is preliminary data.</text>
</comment>
<evidence type="ECO:0000256" key="3">
    <source>
        <dbReference type="ARBA" id="ARBA00023004"/>
    </source>
</evidence>
<keyword evidence="2" id="KW-0479">Metal-binding</keyword>
<protein>
    <recommendedName>
        <fullName evidence="5">Radical SAM core domain-containing protein</fullName>
    </recommendedName>
</protein>
<keyword evidence="1" id="KW-0949">S-adenosyl-L-methionine</keyword>
<evidence type="ECO:0000256" key="1">
    <source>
        <dbReference type="ARBA" id="ARBA00022691"/>
    </source>
</evidence>
<dbReference type="GO" id="GO:0051536">
    <property type="term" value="F:iron-sulfur cluster binding"/>
    <property type="evidence" value="ECO:0007669"/>
    <property type="project" value="UniProtKB-KW"/>
</dbReference>
<dbReference type="GO" id="GO:0003824">
    <property type="term" value="F:catalytic activity"/>
    <property type="evidence" value="ECO:0007669"/>
    <property type="project" value="InterPro"/>
</dbReference>
<evidence type="ECO:0000313" key="6">
    <source>
        <dbReference type="EMBL" id="OGD08824.1"/>
    </source>
</evidence>
<dbReference type="PROSITE" id="PS51918">
    <property type="entry name" value="RADICAL_SAM"/>
    <property type="match status" value="1"/>
</dbReference>
<dbReference type="SUPFAM" id="SSF102114">
    <property type="entry name" value="Radical SAM enzymes"/>
    <property type="match status" value="1"/>
</dbReference>
<dbReference type="InterPro" id="IPR050377">
    <property type="entry name" value="Radical_SAM_PqqE_MftC-like"/>
</dbReference>
<keyword evidence="3" id="KW-0408">Iron</keyword>
<dbReference type="Pfam" id="PF04055">
    <property type="entry name" value="Radical_SAM"/>
    <property type="match status" value="1"/>
</dbReference>
<feature type="domain" description="Radical SAM core" evidence="5">
    <location>
        <begin position="19"/>
        <end position="230"/>
    </location>
</feature>
<dbReference type="Gene3D" id="3.20.20.70">
    <property type="entry name" value="Aldolase class I"/>
    <property type="match status" value="1"/>
</dbReference>
<reference evidence="6 7" key="1">
    <citation type="journal article" date="2016" name="Nat. Commun.">
        <title>Thousands of microbial genomes shed light on interconnected biogeochemical processes in an aquifer system.</title>
        <authorList>
            <person name="Anantharaman K."/>
            <person name="Brown C.T."/>
            <person name="Hug L.A."/>
            <person name="Sharon I."/>
            <person name="Castelle C.J."/>
            <person name="Probst A.J."/>
            <person name="Thomas B.C."/>
            <person name="Singh A."/>
            <person name="Wilkins M.J."/>
            <person name="Karaoz U."/>
            <person name="Brodie E.L."/>
            <person name="Williams K.H."/>
            <person name="Hubbard S.S."/>
            <person name="Banfield J.F."/>
        </authorList>
    </citation>
    <scope>NUCLEOTIDE SEQUENCE [LARGE SCALE GENOMIC DNA]</scope>
</reference>
<evidence type="ECO:0000313" key="7">
    <source>
        <dbReference type="Proteomes" id="UP000176424"/>
    </source>
</evidence>
<dbReference type="InterPro" id="IPR013785">
    <property type="entry name" value="Aldolase_TIM"/>
</dbReference>
<dbReference type="Proteomes" id="UP000176424">
    <property type="component" value="Unassembled WGS sequence"/>
</dbReference>
<dbReference type="EMBL" id="MEXR01000048">
    <property type="protein sequence ID" value="OGD08824.1"/>
    <property type="molecule type" value="Genomic_DNA"/>
</dbReference>
<evidence type="ECO:0000256" key="2">
    <source>
        <dbReference type="ARBA" id="ARBA00022723"/>
    </source>
</evidence>
<dbReference type="SFLD" id="SFLDS00029">
    <property type="entry name" value="Radical_SAM"/>
    <property type="match status" value="1"/>
</dbReference>
<proteinExistence type="predicted"/>
<name>A0A1F4ZTZ1_9BACT</name>